<evidence type="ECO:0000256" key="8">
    <source>
        <dbReference type="ARBA" id="ARBA00022741"/>
    </source>
</evidence>
<dbReference type="SMART" id="SM00382">
    <property type="entry name" value="AAA"/>
    <property type="match status" value="1"/>
</dbReference>
<feature type="transmembrane region" description="Helical" evidence="13">
    <location>
        <begin position="138"/>
        <end position="155"/>
    </location>
</feature>
<evidence type="ECO:0000256" key="13">
    <source>
        <dbReference type="RuleBase" id="RU363032"/>
    </source>
</evidence>
<feature type="transmembrane region" description="Helical" evidence="13">
    <location>
        <begin position="190"/>
        <end position="217"/>
    </location>
</feature>
<comment type="similarity">
    <text evidence="3">Belongs to the ABC transporter superfamily.</text>
</comment>
<comment type="caution">
    <text evidence="17">The sequence shown here is derived from an EMBL/GenBank/DDBJ whole genome shotgun (WGS) entry which is preliminary data.</text>
</comment>
<evidence type="ECO:0000256" key="1">
    <source>
        <dbReference type="ARBA" id="ARBA00004141"/>
    </source>
</evidence>
<dbReference type="Proteomes" id="UP001500642">
    <property type="component" value="Unassembled WGS sequence"/>
</dbReference>
<proteinExistence type="inferred from homology"/>
<feature type="transmembrane region" description="Helical" evidence="13">
    <location>
        <begin position="112"/>
        <end position="132"/>
    </location>
</feature>
<dbReference type="PROSITE" id="PS50893">
    <property type="entry name" value="ABC_TRANSPORTER_2"/>
    <property type="match status" value="1"/>
</dbReference>
<evidence type="ECO:0000256" key="12">
    <source>
        <dbReference type="ARBA" id="ARBA00023136"/>
    </source>
</evidence>
<evidence type="ECO:0000256" key="4">
    <source>
        <dbReference type="ARBA" id="ARBA00022448"/>
    </source>
</evidence>
<keyword evidence="7 13" id="KW-0812">Transmembrane</keyword>
<dbReference type="EMBL" id="BAABGL010000002">
    <property type="protein sequence ID" value="GAA4384047.1"/>
    <property type="molecule type" value="Genomic_DNA"/>
</dbReference>
<dbReference type="Pfam" id="PF00005">
    <property type="entry name" value="ABC_tran"/>
    <property type="match status" value="1"/>
</dbReference>
<evidence type="ECO:0000256" key="14">
    <source>
        <dbReference type="SAM" id="MobiDB-lite"/>
    </source>
</evidence>
<dbReference type="RefSeq" id="WP_345029437.1">
    <property type="nucleotide sequence ID" value="NZ_BAABGL010000002.1"/>
</dbReference>
<evidence type="ECO:0000256" key="3">
    <source>
        <dbReference type="ARBA" id="ARBA00005417"/>
    </source>
</evidence>
<sequence>MIAVRTLLSRPTAAVALAVLILVAVVTALGSVLAPSDPLAQDTSQVLAAPSAAHWLGTDYLGRDILSRLLAGTRLSVLAALEAVVIALLLGTVSAVASVFAPRGIRWVLERVFDSFMALPFITFAVAIGALLGNSIHAAMVAVGILASPTFFRVVRAVVIEIAHTQYVDAARLFGVPIPKLVLAHVVPRIVPVLLVTSASVLAGSLLVVASLTFLGVGVQPPTPTWGGMLSADLSYLAIRPFNPVAPALAIMLSVAALGILADHIRDLPARGAEDEPAGEGSTDDAPVDGRGADAEVIDRRVAGGAPDDAPVRASLSGQELSHAGPGPSRSGQDLVNIENLHVQAPSGAELVRGISLRVPKCTSVGILGESGSGKSMTCKALLGVLPDGVAMTEGRISFDGTDLVNRAGASAKNQWQDLHGKRIGAVFQDPATWFSPHLTVGSQVDEALRSALGLSRKAAAARRAELFSHVGLQDPERVAGQYVHELSGGMLQRILLAIAVSGEPDLLVADEATTALDVTVQAEVLALIRRLRESHDLTVLMISHDLAVLAHSCEYLYVFRDGEVVEHGPTGQLLTTPRHPYTQTLLADHSRFGIEAVATDQFPDSDPHRNDQGTIRP</sequence>
<dbReference type="Gene3D" id="1.10.3720.10">
    <property type="entry name" value="MetI-like"/>
    <property type="match status" value="1"/>
</dbReference>
<dbReference type="PANTHER" id="PTHR43297">
    <property type="entry name" value="OLIGOPEPTIDE TRANSPORT ATP-BINDING PROTEIN APPD"/>
    <property type="match status" value="1"/>
</dbReference>
<feature type="compositionally biased region" description="Basic and acidic residues" evidence="14">
    <location>
        <begin position="291"/>
        <end position="302"/>
    </location>
</feature>
<name>A0ABP8J346_9MICO</name>
<keyword evidence="11 13" id="KW-1133">Transmembrane helix</keyword>
<dbReference type="InterPro" id="IPR025966">
    <property type="entry name" value="OppC_N"/>
</dbReference>
<dbReference type="InterPro" id="IPR050388">
    <property type="entry name" value="ABC_Ni/Peptide_Import"/>
</dbReference>
<feature type="compositionally biased region" description="Acidic residues" evidence="14">
    <location>
        <begin position="275"/>
        <end position="287"/>
    </location>
</feature>
<evidence type="ECO:0000256" key="9">
    <source>
        <dbReference type="ARBA" id="ARBA00022840"/>
    </source>
</evidence>
<dbReference type="InterPro" id="IPR000515">
    <property type="entry name" value="MetI-like"/>
</dbReference>
<dbReference type="SUPFAM" id="SSF52540">
    <property type="entry name" value="P-loop containing nucleoside triphosphate hydrolases"/>
    <property type="match status" value="1"/>
</dbReference>
<evidence type="ECO:0000313" key="18">
    <source>
        <dbReference type="Proteomes" id="UP001500642"/>
    </source>
</evidence>
<dbReference type="SUPFAM" id="SSF161098">
    <property type="entry name" value="MetI-like"/>
    <property type="match status" value="1"/>
</dbReference>
<evidence type="ECO:0000256" key="6">
    <source>
        <dbReference type="ARBA" id="ARBA00022519"/>
    </source>
</evidence>
<evidence type="ECO:0000256" key="2">
    <source>
        <dbReference type="ARBA" id="ARBA00004202"/>
    </source>
</evidence>
<keyword evidence="8" id="KW-0547">Nucleotide-binding</keyword>
<dbReference type="CDD" id="cd03257">
    <property type="entry name" value="ABC_NikE_OppD_transporters"/>
    <property type="match status" value="1"/>
</dbReference>
<dbReference type="PROSITE" id="PS00211">
    <property type="entry name" value="ABC_TRANSPORTER_1"/>
    <property type="match status" value="1"/>
</dbReference>
<dbReference type="Pfam" id="PF00528">
    <property type="entry name" value="BPD_transp_1"/>
    <property type="match status" value="1"/>
</dbReference>
<dbReference type="InterPro" id="IPR003593">
    <property type="entry name" value="AAA+_ATPase"/>
</dbReference>
<accession>A0ABP8J346</accession>
<organism evidence="17 18">
    <name type="scientific">Brevibacterium pityocampae</name>
    <dbReference type="NCBI Taxonomy" id="506594"/>
    <lineage>
        <taxon>Bacteria</taxon>
        <taxon>Bacillati</taxon>
        <taxon>Actinomycetota</taxon>
        <taxon>Actinomycetes</taxon>
        <taxon>Micrococcales</taxon>
        <taxon>Brevibacteriaceae</taxon>
        <taxon>Brevibacterium</taxon>
    </lineage>
</organism>
<evidence type="ECO:0000259" key="16">
    <source>
        <dbReference type="PROSITE" id="PS50928"/>
    </source>
</evidence>
<evidence type="ECO:0000256" key="10">
    <source>
        <dbReference type="ARBA" id="ARBA00022967"/>
    </source>
</evidence>
<keyword evidence="12 13" id="KW-0472">Membrane</keyword>
<feature type="transmembrane region" description="Helical" evidence="13">
    <location>
        <begin position="12"/>
        <end position="34"/>
    </location>
</feature>
<evidence type="ECO:0000256" key="7">
    <source>
        <dbReference type="ARBA" id="ARBA00022692"/>
    </source>
</evidence>
<evidence type="ECO:0000256" key="11">
    <source>
        <dbReference type="ARBA" id="ARBA00022989"/>
    </source>
</evidence>
<keyword evidence="10" id="KW-1278">Translocase</keyword>
<dbReference type="InterPro" id="IPR035906">
    <property type="entry name" value="MetI-like_sf"/>
</dbReference>
<feature type="region of interest" description="Disordered" evidence="14">
    <location>
        <begin position="271"/>
        <end position="334"/>
    </location>
</feature>
<dbReference type="Pfam" id="PF12911">
    <property type="entry name" value="OppC_N"/>
    <property type="match status" value="1"/>
</dbReference>
<keyword evidence="6" id="KW-0997">Cell inner membrane</keyword>
<keyword evidence="18" id="KW-1185">Reference proteome</keyword>
<evidence type="ECO:0000256" key="5">
    <source>
        <dbReference type="ARBA" id="ARBA00022475"/>
    </source>
</evidence>
<keyword evidence="9" id="KW-0067">ATP-binding</keyword>
<dbReference type="PROSITE" id="PS50928">
    <property type="entry name" value="ABC_TM1"/>
    <property type="match status" value="1"/>
</dbReference>
<dbReference type="PANTHER" id="PTHR43297:SF14">
    <property type="entry name" value="ATPASE AAA-TYPE CORE DOMAIN-CONTAINING PROTEIN"/>
    <property type="match status" value="1"/>
</dbReference>
<feature type="domain" description="ABC transporter" evidence="15">
    <location>
        <begin position="336"/>
        <end position="587"/>
    </location>
</feature>
<dbReference type="InterPro" id="IPR017871">
    <property type="entry name" value="ABC_transporter-like_CS"/>
</dbReference>
<gene>
    <name evidence="17" type="ORF">GCM10023167_04250</name>
</gene>
<feature type="region of interest" description="Disordered" evidence="14">
    <location>
        <begin position="599"/>
        <end position="618"/>
    </location>
</feature>
<evidence type="ECO:0000259" key="15">
    <source>
        <dbReference type="PROSITE" id="PS50893"/>
    </source>
</evidence>
<keyword evidence="4 13" id="KW-0813">Transport</keyword>
<dbReference type="InterPro" id="IPR003439">
    <property type="entry name" value="ABC_transporter-like_ATP-bd"/>
</dbReference>
<evidence type="ECO:0000313" key="17">
    <source>
        <dbReference type="EMBL" id="GAA4384047.1"/>
    </source>
</evidence>
<feature type="transmembrane region" description="Helical" evidence="13">
    <location>
        <begin position="77"/>
        <end position="100"/>
    </location>
</feature>
<keyword evidence="5" id="KW-1003">Cell membrane</keyword>
<dbReference type="InterPro" id="IPR027417">
    <property type="entry name" value="P-loop_NTPase"/>
</dbReference>
<feature type="domain" description="ABC transmembrane type-1" evidence="16">
    <location>
        <begin position="73"/>
        <end position="262"/>
    </location>
</feature>
<dbReference type="CDD" id="cd06261">
    <property type="entry name" value="TM_PBP2"/>
    <property type="match status" value="1"/>
</dbReference>
<comment type="similarity">
    <text evidence="13">Belongs to the binding-protein-dependent transport system permease family.</text>
</comment>
<comment type="subcellular location">
    <subcellularLocation>
        <location evidence="13">Cell membrane</location>
        <topology evidence="13">Multi-pass membrane protein</topology>
    </subcellularLocation>
    <subcellularLocation>
        <location evidence="2">Cell membrane</location>
        <topology evidence="2">Peripheral membrane protein</topology>
    </subcellularLocation>
    <subcellularLocation>
        <location evidence="1">Membrane</location>
        <topology evidence="1">Multi-pass membrane protein</topology>
    </subcellularLocation>
</comment>
<protein>
    <submittedName>
        <fullName evidence="17">Dipeptide/oligopeptide/nickel ABC transporter permease/ATP-binding protein</fullName>
    </submittedName>
</protein>
<dbReference type="Gene3D" id="3.40.50.300">
    <property type="entry name" value="P-loop containing nucleotide triphosphate hydrolases"/>
    <property type="match status" value="1"/>
</dbReference>
<reference evidence="18" key="1">
    <citation type="journal article" date="2019" name="Int. J. Syst. Evol. Microbiol.">
        <title>The Global Catalogue of Microorganisms (GCM) 10K type strain sequencing project: providing services to taxonomists for standard genome sequencing and annotation.</title>
        <authorList>
            <consortium name="The Broad Institute Genomics Platform"/>
            <consortium name="The Broad Institute Genome Sequencing Center for Infectious Disease"/>
            <person name="Wu L."/>
            <person name="Ma J."/>
        </authorList>
    </citation>
    <scope>NUCLEOTIDE SEQUENCE [LARGE SCALE GENOMIC DNA]</scope>
    <source>
        <strain evidence="18">JCM 17808</strain>
    </source>
</reference>